<dbReference type="EMBL" id="AP009389">
    <property type="protein sequence ID" value="BAF60562.1"/>
    <property type="molecule type" value="Genomic_DNA"/>
</dbReference>
<gene>
    <name evidence="6" type="primary">AcrA</name>
    <name evidence="6" type="ordered locus">PTH_2381</name>
</gene>
<evidence type="ECO:0000256" key="3">
    <source>
        <dbReference type="SAM" id="Coils"/>
    </source>
</evidence>
<name>A5CZN6_PELTS</name>
<dbReference type="KEGG" id="pth:PTH_2381"/>
<dbReference type="AlphaFoldDB" id="A5CZN6"/>
<dbReference type="GO" id="GO:0030313">
    <property type="term" value="C:cell envelope"/>
    <property type="evidence" value="ECO:0007669"/>
    <property type="project" value="UniProtKB-SubCell"/>
</dbReference>
<evidence type="ECO:0000313" key="6">
    <source>
        <dbReference type="EMBL" id="BAF60562.1"/>
    </source>
</evidence>
<dbReference type="Pfam" id="PF25881">
    <property type="entry name" value="HH_YBHG"/>
    <property type="match status" value="1"/>
</dbReference>
<feature type="domain" description="YbhG-like alpha-helical hairpin" evidence="5">
    <location>
        <begin position="148"/>
        <end position="268"/>
    </location>
</feature>
<keyword evidence="2 3" id="KW-0175">Coiled coil</keyword>
<reference evidence="7" key="1">
    <citation type="journal article" date="2008" name="Genome Res.">
        <title>The genome of Pelotomaculum thermopropionicum reveals niche-associated evolution in anaerobic microbiota.</title>
        <authorList>
            <person name="Kosaka T."/>
            <person name="Kato S."/>
            <person name="Shimoyama T."/>
            <person name="Ishii S."/>
            <person name="Abe T."/>
            <person name="Watanabe K."/>
        </authorList>
    </citation>
    <scope>NUCLEOTIDE SEQUENCE [LARGE SCALE GENOMIC DNA]</scope>
    <source>
        <strain evidence="7">DSM 13744 / JCM 10971 / SI</strain>
    </source>
</reference>
<dbReference type="NCBIfam" id="TIGR03794">
    <property type="entry name" value="NHLM_micro_HlyD"/>
    <property type="match status" value="1"/>
</dbReference>
<dbReference type="InterPro" id="IPR050465">
    <property type="entry name" value="UPF0194_transport"/>
</dbReference>
<keyword evidence="4" id="KW-1133">Transmembrane helix</keyword>
<accession>A5CZN6</accession>
<keyword evidence="4" id="KW-0812">Transmembrane</keyword>
<keyword evidence="7" id="KW-1185">Reference proteome</keyword>
<proteinExistence type="predicted"/>
<evidence type="ECO:0000256" key="4">
    <source>
        <dbReference type="SAM" id="Phobius"/>
    </source>
</evidence>
<sequence>MRQDLFRKVALDKLSSPEQLDQLITVVSPRAWFALAAIGAIMVTAALWGIFGSIPTRVYGQGIVTKSYGVYNIIPAGSGRITDIRVSVGDQVKKGDVVARIEQPRLVEQINGLQDQLENLRNFDVNGPGPGEKKFLGPELYDLYELAGKIREARAALPYEEANYKNALSGKEHEIEIARITLRQARVNEANKQEYVDKLTWLYQNGAIAEIDLTGAKKDLELLRLQTRAAEEDLAKLTAGEWEETIITYRAKLQQAQLQLQLLEEKFDTTKAVKITETEEKIKKLQDELNLASEVVSQVDGRVLEVRCGKGDLVQPGMPLFSLERQGRTIKTEVVMYVRAEEGKKITPGMEAMISPTTVKKEEYGYMLGRVVSVSEYPATGQGMLHTLGNEDLVRKLAAQGASLELHIDLIADDSTTSGFKWSSPKGPPLKINSGTLCDGSVKVMEQRPVSLVIPALKKILSVN</sequence>
<evidence type="ECO:0000256" key="1">
    <source>
        <dbReference type="ARBA" id="ARBA00004196"/>
    </source>
</evidence>
<dbReference type="Gene3D" id="2.40.50.100">
    <property type="match status" value="2"/>
</dbReference>
<dbReference type="STRING" id="370438.PTH_2381"/>
<dbReference type="InterPro" id="IPR059052">
    <property type="entry name" value="HH_YbhG-like"/>
</dbReference>
<dbReference type="Proteomes" id="UP000006556">
    <property type="component" value="Chromosome"/>
</dbReference>
<dbReference type="HOGENOM" id="CLU_028453_1_0_9"/>
<keyword evidence="4" id="KW-0472">Membrane</keyword>
<evidence type="ECO:0000259" key="5">
    <source>
        <dbReference type="Pfam" id="PF25881"/>
    </source>
</evidence>
<dbReference type="PANTHER" id="PTHR32347">
    <property type="entry name" value="EFFLUX SYSTEM COMPONENT YKNX-RELATED"/>
    <property type="match status" value="1"/>
</dbReference>
<evidence type="ECO:0000256" key="2">
    <source>
        <dbReference type="ARBA" id="ARBA00023054"/>
    </source>
</evidence>
<feature type="transmembrane region" description="Helical" evidence="4">
    <location>
        <begin position="31"/>
        <end position="51"/>
    </location>
</feature>
<comment type="subcellular location">
    <subcellularLocation>
        <location evidence="1">Cell envelope</location>
    </subcellularLocation>
</comment>
<evidence type="ECO:0000313" key="7">
    <source>
        <dbReference type="Proteomes" id="UP000006556"/>
    </source>
</evidence>
<dbReference type="InterPro" id="IPR022275">
    <property type="entry name" value="NHPM_bacteriocin_SS_HylD"/>
</dbReference>
<feature type="coiled-coil region" evidence="3">
    <location>
        <begin position="213"/>
        <end position="295"/>
    </location>
</feature>
<protein>
    <submittedName>
        <fullName evidence="6">Membrane-fusion protein</fullName>
    </submittedName>
</protein>
<organism evidence="6 7">
    <name type="scientific">Pelotomaculum thermopropionicum (strain DSM 13744 / JCM 10971 / SI)</name>
    <dbReference type="NCBI Taxonomy" id="370438"/>
    <lineage>
        <taxon>Bacteria</taxon>
        <taxon>Bacillati</taxon>
        <taxon>Bacillota</taxon>
        <taxon>Clostridia</taxon>
        <taxon>Eubacteriales</taxon>
        <taxon>Desulfotomaculaceae</taxon>
        <taxon>Pelotomaculum</taxon>
    </lineage>
</organism>
<dbReference type="eggNOG" id="COG0845">
    <property type="taxonomic scope" value="Bacteria"/>
</dbReference>